<evidence type="ECO:0000313" key="2">
    <source>
        <dbReference type="EMBL" id="GAU91621.1"/>
    </source>
</evidence>
<reference evidence="2 3" key="1">
    <citation type="journal article" date="2016" name="Nat. Commun.">
        <title>Extremotolerant tardigrade genome and improved radiotolerance of human cultured cells by tardigrade-unique protein.</title>
        <authorList>
            <person name="Hashimoto T."/>
            <person name="Horikawa D.D."/>
            <person name="Saito Y."/>
            <person name="Kuwahara H."/>
            <person name="Kozuka-Hata H."/>
            <person name="Shin-I T."/>
            <person name="Minakuchi Y."/>
            <person name="Ohishi K."/>
            <person name="Motoyama A."/>
            <person name="Aizu T."/>
            <person name="Enomoto A."/>
            <person name="Kondo K."/>
            <person name="Tanaka S."/>
            <person name="Hara Y."/>
            <person name="Koshikawa S."/>
            <person name="Sagara H."/>
            <person name="Miura T."/>
            <person name="Yokobori S."/>
            <person name="Miyagawa K."/>
            <person name="Suzuki Y."/>
            <person name="Kubo T."/>
            <person name="Oyama M."/>
            <person name="Kohara Y."/>
            <person name="Fujiyama A."/>
            <person name="Arakawa K."/>
            <person name="Katayama T."/>
            <person name="Toyoda A."/>
            <person name="Kunieda T."/>
        </authorList>
    </citation>
    <scope>NUCLEOTIDE SEQUENCE [LARGE SCALE GENOMIC DNA]</scope>
    <source>
        <strain evidence="2 3">YOKOZUNA-1</strain>
    </source>
</reference>
<protein>
    <submittedName>
        <fullName evidence="2">Uncharacterized protein</fullName>
    </submittedName>
</protein>
<feature type="compositionally biased region" description="Polar residues" evidence="1">
    <location>
        <begin position="43"/>
        <end position="52"/>
    </location>
</feature>
<sequence>MSLSPSQGYPCTVLPKRKRKTAEQVAAELVIDVVAAQPVIDSSVDNPEGSPSKTRTARRKAPARNTPAPRKKRPASISKAKPVPKKKPAVSVVKSKANKA</sequence>
<dbReference type="AlphaFoldDB" id="A0A1D1UQA0"/>
<feature type="region of interest" description="Disordered" evidence="1">
    <location>
        <begin position="38"/>
        <end position="100"/>
    </location>
</feature>
<feature type="compositionally biased region" description="Low complexity" evidence="1">
    <location>
        <begin position="89"/>
        <end position="100"/>
    </location>
</feature>
<accession>A0A1D1UQA0</accession>
<proteinExistence type="predicted"/>
<evidence type="ECO:0000256" key="1">
    <source>
        <dbReference type="SAM" id="MobiDB-lite"/>
    </source>
</evidence>
<comment type="caution">
    <text evidence="2">The sequence shown here is derived from an EMBL/GenBank/DDBJ whole genome shotgun (WGS) entry which is preliminary data.</text>
</comment>
<name>A0A1D1UQA0_RAMVA</name>
<dbReference type="EMBL" id="BDGG01000002">
    <property type="protein sequence ID" value="GAU91621.1"/>
    <property type="molecule type" value="Genomic_DNA"/>
</dbReference>
<gene>
    <name evidence="2" type="primary">RvY_03844-1</name>
    <name evidence="2" type="synonym">RvY_03844.1</name>
    <name evidence="2" type="ORF">RvY_03844</name>
</gene>
<evidence type="ECO:0000313" key="3">
    <source>
        <dbReference type="Proteomes" id="UP000186922"/>
    </source>
</evidence>
<organism evidence="2 3">
    <name type="scientific">Ramazzottius varieornatus</name>
    <name type="common">Water bear</name>
    <name type="synonym">Tardigrade</name>
    <dbReference type="NCBI Taxonomy" id="947166"/>
    <lineage>
        <taxon>Eukaryota</taxon>
        <taxon>Metazoa</taxon>
        <taxon>Ecdysozoa</taxon>
        <taxon>Tardigrada</taxon>
        <taxon>Eutardigrada</taxon>
        <taxon>Parachela</taxon>
        <taxon>Hypsibioidea</taxon>
        <taxon>Ramazzottiidae</taxon>
        <taxon>Ramazzottius</taxon>
    </lineage>
</organism>
<keyword evidence="3" id="KW-1185">Reference proteome</keyword>
<dbReference type="Proteomes" id="UP000186922">
    <property type="component" value="Unassembled WGS sequence"/>
</dbReference>